<evidence type="ECO:0000259" key="1">
    <source>
        <dbReference type="Pfam" id="PF13456"/>
    </source>
</evidence>
<keyword evidence="3" id="KW-1185">Reference proteome</keyword>
<accession>A0AAW1VNC0</accession>
<sequence length="90" mass="10304">MSKIEIEGDALNVLKTLDVDGIDLSEIGAIMEEVKQVMRIFEVVSWKHVRKKCNIVAHKLARSALKLNENMYCQEVGPPWLHNLVEEDIM</sequence>
<organism evidence="2 3">
    <name type="scientific">Rubus argutus</name>
    <name type="common">Southern blackberry</name>
    <dbReference type="NCBI Taxonomy" id="59490"/>
    <lineage>
        <taxon>Eukaryota</taxon>
        <taxon>Viridiplantae</taxon>
        <taxon>Streptophyta</taxon>
        <taxon>Embryophyta</taxon>
        <taxon>Tracheophyta</taxon>
        <taxon>Spermatophyta</taxon>
        <taxon>Magnoliopsida</taxon>
        <taxon>eudicotyledons</taxon>
        <taxon>Gunneridae</taxon>
        <taxon>Pentapetalae</taxon>
        <taxon>rosids</taxon>
        <taxon>fabids</taxon>
        <taxon>Rosales</taxon>
        <taxon>Rosaceae</taxon>
        <taxon>Rosoideae</taxon>
        <taxon>Rosoideae incertae sedis</taxon>
        <taxon>Rubus</taxon>
    </lineage>
</organism>
<dbReference type="PANTHER" id="PTHR47723:SF21">
    <property type="entry name" value="POLYNUCLEOTIDYL TRANSFERASE, RIBONUCLEASE H-LIKE SUPERFAMILY PROTEIN"/>
    <property type="match status" value="1"/>
</dbReference>
<dbReference type="InterPro" id="IPR053151">
    <property type="entry name" value="RNase_H-like"/>
</dbReference>
<dbReference type="Gene3D" id="3.30.420.10">
    <property type="entry name" value="Ribonuclease H-like superfamily/Ribonuclease H"/>
    <property type="match status" value="1"/>
</dbReference>
<reference evidence="2 3" key="1">
    <citation type="journal article" date="2023" name="G3 (Bethesda)">
        <title>A chromosome-length genome assembly and annotation of blackberry (Rubus argutus, cv. 'Hillquist').</title>
        <authorList>
            <person name="Bruna T."/>
            <person name="Aryal R."/>
            <person name="Dudchenko O."/>
            <person name="Sargent D.J."/>
            <person name="Mead D."/>
            <person name="Buti M."/>
            <person name="Cavallini A."/>
            <person name="Hytonen T."/>
            <person name="Andres J."/>
            <person name="Pham M."/>
            <person name="Weisz D."/>
            <person name="Mascagni F."/>
            <person name="Usai G."/>
            <person name="Natali L."/>
            <person name="Bassil N."/>
            <person name="Fernandez G.E."/>
            <person name="Lomsadze A."/>
            <person name="Armour M."/>
            <person name="Olukolu B."/>
            <person name="Poorten T."/>
            <person name="Britton C."/>
            <person name="Davik J."/>
            <person name="Ashrafi H."/>
            <person name="Aiden E.L."/>
            <person name="Borodovsky M."/>
            <person name="Worthington M."/>
        </authorList>
    </citation>
    <scope>NUCLEOTIDE SEQUENCE [LARGE SCALE GENOMIC DNA]</scope>
    <source>
        <strain evidence="2">PI 553951</strain>
    </source>
</reference>
<dbReference type="InterPro" id="IPR002156">
    <property type="entry name" value="RNaseH_domain"/>
</dbReference>
<comment type="caution">
    <text evidence="2">The sequence shown here is derived from an EMBL/GenBank/DDBJ whole genome shotgun (WGS) entry which is preliminary data.</text>
</comment>
<evidence type="ECO:0000313" key="3">
    <source>
        <dbReference type="Proteomes" id="UP001457282"/>
    </source>
</evidence>
<protein>
    <recommendedName>
        <fullName evidence="1">RNase H type-1 domain-containing protein</fullName>
    </recommendedName>
</protein>
<evidence type="ECO:0000313" key="2">
    <source>
        <dbReference type="EMBL" id="KAK9903701.1"/>
    </source>
</evidence>
<dbReference type="Pfam" id="PF13456">
    <property type="entry name" value="RVT_3"/>
    <property type="match status" value="1"/>
</dbReference>
<proteinExistence type="predicted"/>
<dbReference type="Proteomes" id="UP001457282">
    <property type="component" value="Unassembled WGS sequence"/>
</dbReference>
<dbReference type="EMBL" id="JBEDUW010000220">
    <property type="protein sequence ID" value="KAK9903701.1"/>
    <property type="molecule type" value="Genomic_DNA"/>
</dbReference>
<dbReference type="AlphaFoldDB" id="A0AAW1VNC0"/>
<dbReference type="GO" id="GO:0003676">
    <property type="term" value="F:nucleic acid binding"/>
    <property type="evidence" value="ECO:0007669"/>
    <property type="project" value="InterPro"/>
</dbReference>
<gene>
    <name evidence="2" type="ORF">M0R45_001061</name>
</gene>
<dbReference type="InterPro" id="IPR036397">
    <property type="entry name" value="RNaseH_sf"/>
</dbReference>
<feature type="domain" description="RNase H type-1" evidence="1">
    <location>
        <begin position="2"/>
        <end position="64"/>
    </location>
</feature>
<name>A0AAW1VNC0_RUBAR</name>
<dbReference type="GO" id="GO:0004523">
    <property type="term" value="F:RNA-DNA hybrid ribonuclease activity"/>
    <property type="evidence" value="ECO:0007669"/>
    <property type="project" value="InterPro"/>
</dbReference>
<dbReference type="PANTHER" id="PTHR47723">
    <property type="entry name" value="OS05G0353850 PROTEIN"/>
    <property type="match status" value="1"/>
</dbReference>